<keyword evidence="5" id="KW-1185">Reference proteome</keyword>
<feature type="transmembrane region" description="Helical" evidence="2">
    <location>
        <begin position="32"/>
        <end position="50"/>
    </location>
</feature>
<feature type="region of interest" description="Disordered" evidence="1">
    <location>
        <begin position="1"/>
        <end position="21"/>
    </location>
</feature>
<name>A0ABN1WSE1_9ACTN</name>
<protein>
    <recommendedName>
        <fullName evidence="3">Low molecular weight protein antigen 6 PH domain-containing protein</fullName>
    </recommendedName>
</protein>
<comment type="caution">
    <text evidence="4">The sequence shown here is derived from an EMBL/GenBank/DDBJ whole genome shotgun (WGS) entry which is preliminary data.</text>
</comment>
<dbReference type="EMBL" id="BAAAIH010000006">
    <property type="protein sequence ID" value="GAA1259357.1"/>
    <property type="molecule type" value="Genomic_DNA"/>
</dbReference>
<keyword evidence="2" id="KW-1133">Transmembrane helix</keyword>
<reference evidence="4 5" key="1">
    <citation type="journal article" date="2019" name="Int. J. Syst. Evol. Microbiol.">
        <title>The Global Catalogue of Microorganisms (GCM) 10K type strain sequencing project: providing services to taxonomists for standard genome sequencing and annotation.</title>
        <authorList>
            <consortium name="The Broad Institute Genomics Platform"/>
            <consortium name="The Broad Institute Genome Sequencing Center for Infectious Disease"/>
            <person name="Wu L."/>
            <person name="Ma J."/>
        </authorList>
    </citation>
    <scope>NUCLEOTIDE SEQUENCE [LARGE SCALE GENOMIC DNA]</scope>
    <source>
        <strain evidence="4 5">JCM 11448</strain>
    </source>
</reference>
<keyword evidence="2" id="KW-0472">Membrane</keyword>
<evidence type="ECO:0000313" key="5">
    <source>
        <dbReference type="Proteomes" id="UP001500282"/>
    </source>
</evidence>
<dbReference type="Proteomes" id="UP001500282">
    <property type="component" value="Unassembled WGS sequence"/>
</dbReference>
<feature type="compositionally biased region" description="Basic residues" evidence="1">
    <location>
        <begin position="9"/>
        <end position="21"/>
    </location>
</feature>
<keyword evidence="2" id="KW-0812">Transmembrane</keyword>
<dbReference type="InterPro" id="IPR019692">
    <property type="entry name" value="CFP-6_PH"/>
</dbReference>
<feature type="domain" description="Low molecular weight protein antigen 6 PH" evidence="3">
    <location>
        <begin position="76"/>
        <end position="134"/>
    </location>
</feature>
<proteinExistence type="predicted"/>
<dbReference type="Pfam" id="PF10756">
    <property type="entry name" value="bPH_6"/>
    <property type="match status" value="1"/>
</dbReference>
<evidence type="ECO:0000256" key="1">
    <source>
        <dbReference type="SAM" id="MobiDB-lite"/>
    </source>
</evidence>
<evidence type="ECO:0000313" key="4">
    <source>
        <dbReference type="EMBL" id="GAA1259357.1"/>
    </source>
</evidence>
<accession>A0ABN1WSE1</accession>
<gene>
    <name evidence="4" type="ORF">GCM10009579_16780</name>
</gene>
<evidence type="ECO:0000259" key="3">
    <source>
        <dbReference type="Pfam" id="PF10756"/>
    </source>
</evidence>
<sequence>MRAMERRNGRSARRPARGHAVGQRRWRADARGAGYIALAFAALTTLLDWGSGGLTIPRADLWSLLAIIVFAVLRPPRVTADEGWLTVRGWFRGRRVRTDALVSIGQDGRIATRLVLRDAHGRSVALDPRVLLADPLLWHELETGARRSLARGTLRHGEETLRRLAEHIDGETAHAVLKASGLE</sequence>
<evidence type="ECO:0000256" key="2">
    <source>
        <dbReference type="SAM" id="Phobius"/>
    </source>
</evidence>
<organism evidence="4 5">
    <name type="scientific">Streptomyces javensis</name>
    <dbReference type="NCBI Taxonomy" id="114698"/>
    <lineage>
        <taxon>Bacteria</taxon>
        <taxon>Bacillati</taxon>
        <taxon>Actinomycetota</taxon>
        <taxon>Actinomycetes</taxon>
        <taxon>Kitasatosporales</taxon>
        <taxon>Streptomycetaceae</taxon>
        <taxon>Streptomyces</taxon>
        <taxon>Streptomyces violaceusniger group</taxon>
    </lineage>
</organism>